<evidence type="ECO:0000313" key="2">
    <source>
        <dbReference type="EMBL" id="KAK3909136.1"/>
    </source>
</evidence>
<accession>A0AAE1GUR3</accession>
<keyword evidence="1" id="KW-0812">Transmembrane</keyword>
<reference evidence="2" key="1">
    <citation type="submission" date="2021-07" db="EMBL/GenBank/DDBJ databases">
        <authorList>
            <person name="Catto M.A."/>
            <person name="Jacobson A."/>
            <person name="Kennedy G."/>
            <person name="Labadie P."/>
            <person name="Hunt B.G."/>
            <person name="Srinivasan R."/>
        </authorList>
    </citation>
    <scope>NUCLEOTIDE SEQUENCE</scope>
    <source>
        <strain evidence="2">PL_HMW_Pooled</strain>
        <tissue evidence="2">Head</tissue>
    </source>
</reference>
<dbReference type="GO" id="GO:0032259">
    <property type="term" value="P:methylation"/>
    <property type="evidence" value="ECO:0007669"/>
    <property type="project" value="UniProtKB-KW"/>
</dbReference>
<evidence type="ECO:0000256" key="1">
    <source>
        <dbReference type="SAM" id="Phobius"/>
    </source>
</evidence>
<proteinExistence type="predicted"/>
<evidence type="ECO:0000313" key="3">
    <source>
        <dbReference type="Proteomes" id="UP001219518"/>
    </source>
</evidence>
<keyword evidence="1" id="KW-1133">Transmembrane helix</keyword>
<keyword evidence="1" id="KW-0472">Membrane</keyword>
<feature type="transmembrane region" description="Helical" evidence="1">
    <location>
        <begin position="301"/>
        <end position="322"/>
    </location>
</feature>
<keyword evidence="3" id="KW-1185">Reference proteome</keyword>
<dbReference type="Proteomes" id="UP001219518">
    <property type="component" value="Unassembled WGS sequence"/>
</dbReference>
<feature type="non-terminal residue" evidence="2">
    <location>
        <position position="1"/>
    </location>
</feature>
<dbReference type="EMBL" id="JAHWGI010000085">
    <property type="protein sequence ID" value="KAK3909136.1"/>
    <property type="molecule type" value="Genomic_DNA"/>
</dbReference>
<reference evidence="2" key="2">
    <citation type="journal article" date="2023" name="BMC Genomics">
        <title>Pest status, molecular evolution, and epigenetic factors derived from the genome assembly of Frankliniella fusca, a thysanopteran phytovirus vector.</title>
        <authorList>
            <person name="Catto M.A."/>
            <person name="Labadie P.E."/>
            <person name="Jacobson A.L."/>
            <person name="Kennedy G.G."/>
            <person name="Srinivasan R."/>
            <person name="Hunt B.G."/>
        </authorList>
    </citation>
    <scope>NUCLEOTIDE SEQUENCE</scope>
    <source>
        <strain evidence="2">PL_HMW_Pooled</strain>
    </source>
</reference>
<dbReference type="GO" id="GO:0008168">
    <property type="term" value="F:methyltransferase activity"/>
    <property type="evidence" value="ECO:0007669"/>
    <property type="project" value="UniProtKB-KW"/>
</dbReference>
<comment type="caution">
    <text evidence="2">The sequence shown here is derived from an EMBL/GenBank/DDBJ whole genome shotgun (WGS) entry which is preliminary data.</text>
</comment>
<organism evidence="2 3">
    <name type="scientific">Frankliniella fusca</name>
    <dbReference type="NCBI Taxonomy" id="407009"/>
    <lineage>
        <taxon>Eukaryota</taxon>
        <taxon>Metazoa</taxon>
        <taxon>Ecdysozoa</taxon>
        <taxon>Arthropoda</taxon>
        <taxon>Hexapoda</taxon>
        <taxon>Insecta</taxon>
        <taxon>Pterygota</taxon>
        <taxon>Neoptera</taxon>
        <taxon>Paraneoptera</taxon>
        <taxon>Thysanoptera</taxon>
        <taxon>Terebrantia</taxon>
        <taxon>Thripoidea</taxon>
        <taxon>Thripidae</taxon>
        <taxon>Frankliniella</taxon>
    </lineage>
</organism>
<keyword evidence="2" id="KW-0808">Transferase</keyword>
<protein>
    <submittedName>
        <fullName evidence="2">Ribosomal RNA small subunit methyltransferase H</fullName>
    </submittedName>
</protein>
<dbReference type="AlphaFoldDB" id="A0AAE1GUR3"/>
<sequence length="549" mass="59672">GNARCSAYGRFSVEAMCGAATSLMANATVVFVAGRAPWIGAFSARLPGAAYLFVGEPSDHVEWAIGSTRNVAVLAALPAAALGALVTSVKWPYASHVLLWTVAPDRSAVAVAAAVQEVGAAARPLFAARVHLLLSLPGGAAVLYLVSILHAEEPRPEIRELDRWSGSRWLHYPGYTLVPCDSWRPLTDNKTLPTFVWLPMQSVPDYDLVMKNFFFQLRRATPFQVLRPFGGNPGGENVALVERDMLWKTSHCHVDAAAHSWQLPVQPTFYLTTYSINMYQMYVVVASGLGLREPVGRPGMLLMWVGVVVSGLAVAAVLAAAARVRGGGCSAGSALLQALVPVVAQVSAHPAPAHRPLYGLWLLSCIFLYAVMQADMLANLTFEKPPSEVESLAELAQLGLPLAVPVYFNMIPLRYRNVRYFTMPHRVVLTHAVEHRNVAVLVDEARQHARAFSTNSLNIPDMLGTISTHRLGRKVLHVFKDNSRMPTSFMATSKGSPLMKPAQVTMGRLMASGILVHWVRTVQPQRDRDPDDLGYPQGSDCAAQCDAVI</sequence>
<keyword evidence="2" id="KW-0489">Methyltransferase</keyword>
<feature type="transmembrane region" description="Helical" evidence="1">
    <location>
        <begin position="358"/>
        <end position="378"/>
    </location>
</feature>
<feature type="transmembrane region" description="Helical" evidence="1">
    <location>
        <begin position="398"/>
        <end position="415"/>
    </location>
</feature>
<name>A0AAE1GUR3_9NEOP</name>
<gene>
    <name evidence="2" type="ORF">KUF71_003735</name>
</gene>